<feature type="disulfide bond" evidence="8">
    <location>
        <begin position="99"/>
        <end position="114"/>
    </location>
</feature>
<feature type="disulfide bond" evidence="8">
    <location>
        <begin position="160"/>
        <end position="178"/>
    </location>
</feature>
<feature type="signal peptide" evidence="10">
    <location>
        <begin position="1"/>
        <end position="19"/>
    </location>
</feature>
<feature type="domain" description="Pacifastin" evidence="12">
    <location>
        <begin position="96"/>
        <end position="130"/>
    </location>
</feature>
<feature type="disulfide bond" evidence="8">
    <location>
        <begin position="109"/>
        <end position="127"/>
    </location>
</feature>
<dbReference type="Proteomes" id="UP000823941">
    <property type="component" value="Chromosome 20"/>
</dbReference>
<dbReference type="PROSITE" id="PS51446">
    <property type="entry name" value="PACIFASTIN"/>
    <property type="match status" value="7"/>
</dbReference>
<feature type="disulfide bond" evidence="8">
    <location>
        <begin position="163"/>
        <end position="173"/>
    </location>
</feature>
<evidence type="ECO:0000256" key="3">
    <source>
        <dbReference type="ARBA" id="ARBA00022690"/>
    </source>
</evidence>
<gene>
    <name evidence="13" type="ORF">JYU34_015050</name>
</gene>
<evidence type="ECO:0000256" key="4">
    <source>
        <dbReference type="ARBA" id="ARBA00022900"/>
    </source>
</evidence>
<dbReference type="SUPFAM" id="SSF57283">
    <property type="entry name" value="PMP inhibitors"/>
    <property type="match status" value="8"/>
</dbReference>
<feature type="disulfide bond" evidence="8">
    <location>
        <begin position="202"/>
        <end position="212"/>
    </location>
</feature>
<evidence type="ECO:0000256" key="6">
    <source>
        <dbReference type="ARBA" id="ARBA00029459"/>
    </source>
</evidence>
<comment type="caution">
    <text evidence="7">Lacks conserved residue(s) required for the propagation of feature annotation.</text>
</comment>
<feature type="region of interest" description="Disordered" evidence="9">
    <location>
        <begin position="468"/>
        <end position="487"/>
    </location>
</feature>
<keyword evidence="4 8" id="KW-0722">Serine protease inhibitor</keyword>
<dbReference type="EMBL" id="JAHIBW010000020">
    <property type="protein sequence ID" value="KAG7300724.1"/>
    <property type="molecule type" value="Genomic_DNA"/>
</dbReference>
<evidence type="ECO:0000256" key="8">
    <source>
        <dbReference type="PROSITE-ProRule" id="PRU00776"/>
    </source>
</evidence>
<keyword evidence="3 8" id="KW-0646">Protease inhibitor</keyword>
<feature type="domain" description="Pacifastin" evidence="12">
    <location>
        <begin position="380"/>
        <end position="415"/>
    </location>
</feature>
<evidence type="ECO:0000256" key="7">
    <source>
        <dbReference type="PROSITE-ProRule" id="PRU00196"/>
    </source>
</evidence>
<feature type="disulfide bond" evidence="8">
    <location>
        <begin position="150"/>
        <end position="165"/>
    </location>
</feature>
<keyword evidence="5 7" id="KW-1015">Disulfide bond</keyword>
<organism evidence="13 14">
    <name type="scientific">Plutella xylostella</name>
    <name type="common">Diamondback moth</name>
    <name type="synonym">Plutella maculipennis</name>
    <dbReference type="NCBI Taxonomy" id="51655"/>
    <lineage>
        <taxon>Eukaryota</taxon>
        <taxon>Metazoa</taxon>
        <taxon>Ecdysozoa</taxon>
        <taxon>Arthropoda</taxon>
        <taxon>Hexapoda</taxon>
        <taxon>Insecta</taxon>
        <taxon>Pterygota</taxon>
        <taxon>Neoptera</taxon>
        <taxon>Endopterygota</taxon>
        <taxon>Lepidoptera</taxon>
        <taxon>Glossata</taxon>
        <taxon>Ditrysia</taxon>
        <taxon>Yponomeutoidea</taxon>
        <taxon>Plutellidae</taxon>
        <taxon>Plutella</taxon>
    </lineage>
</organism>
<keyword evidence="2" id="KW-0964">Secreted</keyword>
<feature type="disulfide bond" evidence="8">
    <location>
        <begin position="112"/>
        <end position="122"/>
    </location>
</feature>
<feature type="disulfide bond" evidence="7">
    <location>
        <begin position="261"/>
        <end position="271"/>
    </location>
</feature>
<comment type="caution">
    <text evidence="13">The sequence shown here is derived from an EMBL/GenBank/DDBJ whole genome shotgun (WGS) entry which is preliminary data.</text>
</comment>
<evidence type="ECO:0000256" key="1">
    <source>
        <dbReference type="ARBA" id="ARBA00004613"/>
    </source>
</evidence>
<comment type="subcellular location">
    <subcellularLocation>
        <location evidence="1">Secreted</location>
    </subcellularLocation>
</comment>
<feature type="disulfide bond" evidence="8">
    <location>
        <begin position="315"/>
        <end position="330"/>
    </location>
</feature>
<evidence type="ECO:0000259" key="12">
    <source>
        <dbReference type="PROSITE" id="PS51446"/>
    </source>
</evidence>
<name>A0ABQ7Q7M1_PLUXY</name>
<feature type="domain" description="Pacifastin" evidence="12">
    <location>
        <begin position="186"/>
        <end position="220"/>
    </location>
</feature>
<feature type="domain" description="Pacifastin" evidence="12">
    <location>
        <begin position="434"/>
        <end position="469"/>
    </location>
</feature>
<dbReference type="InterPro" id="IPR001190">
    <property type="entry name" value="SRCR"/>
</dbReference>
<feature type="compositionally biased region" description="Basic and acidic residues" evidence="9">
    <location>
        <begin position="468"/>
        <end position="478"/>
    </location>
</feature>
<protein>
    <submittedName>
        <fullName evidence="13">Uncharacterized protein</fullName>
    </submittedName>
</protein>
<evidence type="ECO:0000259" key="11">
    <source>
        <dbReference type="PROSITE" id="PS50287"/>
    </source>
</evidence>
<evidence type="ECO:0000256" key="9">
    <source>
        <dbReference type="SAM" id="MobiDB-lite"/>
    </source>
</evidence>
<evidence type="ECO:0000256" key="10">
    <source>
        <dbReference type="SAM" id="SignalP"/>
    </source>
</evidence>
<feature type="disulfide bond" evidence="8">
    <location>
        <begin position="199"/>
        <end position="217"/>
    </location>
</feature>
<feature type="disulfide bond" evidence="8">
    <location>
        <begin position="491"/>
        <end position="506"/>
    </location>
</feature>
<feature type="chain" id="PRO_5045088768" evidence="10">
    <location>
        <begin position="20"/>
        <end position="528"/>
    </location>
</feature>
<feature type="disulfide bond" evidence="8">
    <location>
        <begin position="437"/>
        <end position="452"/>
    </location>
</feature>
<feature type="domain" description="SRCR" evidence="11">
    <location>
        <begin position="169"/>
        <end position="286"/>
    </location>
</feature>
<feature type="disulfide bond" evidence="8">
    <location>
        <begin position="189"/>
        <end position="204"/>
    </location>
</feature>
<dbReference type="InterPro" id="IPR036201">
    <property type="entry name" value="Pacifastin_dom_sf"/>
</dbReference>
<accession>A0ABQ7Q7M1</accession>
<dbReference type="Pfam" id="PF05375">
    <property type="entry name" value="Pacifastin_I"/>
    <property type="match status" value="8"/>
</dbReference>
<proteinExistence type="inferred from homology"/>
<evidence type="ECO:0000313" key="13">
    <source>
        <dbReference type="EMBL" id="KAG7300724.1"/>
    </source>
</evidence>
<keyword evidence="10" id="KW-0732">Signal</keyword>
<comment type="similarity">
    <text evidence="6 8">Belongs to the protease inhibitor I19 family.</text>
</comment>
<dbReference type="PROSITE" id="PS50287">
    <property type="entry name" value="SRCR_2"/>
    <property type="match status" value="1"/>
</dbReference>
<evidence type="ECO:0000313" key="14">
    <source>
        <dbReference type="Proteomes" id="UP000823941"/>
    </source>
</evidence>
<evidence type="ECO:0000256" key="2">
    <source>
        <dbReference type="ARBA" id="ARBA00022525"/>
    </source>
</evidence>
<evidence type="ECO:0000256" key="5">
    <source>
        <dbReference type="ARBA" id="ARBA00023157"/>
    </source>
</evidence>
<feature type="domain" description="Pacifastin" evidence="12">
    <location>
        <begin position="488"/>
        <end position="523"/>
    </location>
</feature>
<dbReference type="InterPro" id="IPR008037">
    <property type="entry name" value="Pacifastin_dom"/>
</dbReference>
<keyword evidence="14" id="KW-1185">Reference proteome</keyword>
<feature type="domain" description="Pacifastin" evidence="12">
    <location>
        <begin position="147"/>
        <end position="181"/>
    </location>
</feature>
<feature type="domain" description="Pacifastin" evidence="12">
    <location>
        <begin position="312"/>
        <end position="347"/>
    </location>
</feature>
<reference evidence="13 14" key="1">
    <citation type="submission" date="2021-06" db="EMBL/GenBank/DDBJ databases">
        <title>A haploid diamondback moth (Plutella xylostella L.) genome assembly resolves 31 chromosomes and identifies a diamide resistance mutation.</title>
        <authorList>
            <person name="Ward C.M."/>
            <person name="Perry K.D."/>
            <person name="Baker G."/>
            <person name="Powis K."/>
            <person name="Heckel D.G."/>
            <person name="Baxter S.W."/>
        </authorList>
    </citation>
    <scope>NUCLEOTIDE SEQUENCE [LARGE SCALE GENOMIC DNA]</scope>
    <source>
        <strain evidence="13 14">LV</strain>
        <tissue evidence="13">Single pupa</tissue>
    </source>
</reference>
<feature type="disulfide bond" evidence="8">
    <location>
        <begin position="383"/>
        <end position="398"/>
    </location>
</feature>
<sequence length="528" mass="58126">MKWLLFTAAVGCLAGFANAGALKCTPASSDPVCLEKDIQEESVQSVWQPAVPESQRECAPGSEWVSRCHRCWCSGAGVADCQKLTDCQDAELGLEPVHCKPNSTLRRGCNTCVCLESGLGLCTLNICKEKPVAVPSDVSSPAPPAQGMECLPESTWRSQCNDCKCTTDGRAVCTENKCSGFEKESPKTCAPESAWKNDCNSCWCTEDGRAMCTKMGCITGVIMNFDDDDNDSEAKQEASDKKAEKLDLATKSNLINKTIVCVANRMFIRDCNTCWCNEDGTGFFCTRKVCVLEQPEEGAPDEDKPEALRIIQRQCRPDEVFELDCNMCRCNPDGKSFSCTRRACFTEPIIEGVQEDVKDKESKNTSLARKVRAIPPTETPKTCLPGQEFRMDCNKCLCDNKGQDFSCTRINCLATQANSNVGSRRKREVSQQEVAKCSPGEVFDQGCNVCRCTSDGHHATCTLNRCSPKPEEEKKEDESSNLTEGDPNFRCNPGEQFKRGCNDCTCSADGKSVFCTLRYCDKDLTPRL</sequence>